<proteinExistence type="predicted"/>
<sequence>MSVYFILFLFLIISGGRDGYNGECRLFDLGNHNLAQFMSSKDDVVIAEITGINYDSLIGKEELRSALQRGFVCSSSKTITKTVTWLLIFVQARPSLR</sequence>
<dbReference type="InParanoid" id="A0A5J5F5C4"/>
<dbReference type="Proteomes" id="UP000326924">
    <property type="component" value="Unassembled WGS sequence"/>
</dbReference>
<dbReference type="EMBL" id="VXIS01000034">
    <property type="protein sequence ID" value="KAA8911541.1"/>
    <property type="molecule type" value="Genomic_DNA"/>
</dbReference>
<gene>
    <name evidence="2" type="ORF">FN846DRAFT_413636</name>
</gene>
<organism evidence="2 3">
    <name type="scientific">Sphaerosporella brunnea</name>
    <dbReference type="NCBI Taxonomy" id="1250544"/>
    <lineage>
        <taxon>Eukaryota</taxon>
        <taxon>Fungi</taxon>
        <taxon>Dikarya</taxon>
        <taxon>Ascomycota</taxon>
        <taxon>Pezizomycotina</taxon>
        <taxon>Pezizomycetes</taxon>
        <taxon>Pezizales</taxon>
        <taxon>Pyronemataceae</taxon>
        <taxon>Sphaerosporella</taxon>
    </lineage>
</organism>
<feature type="signal peptide" evidence="1">
    <location>
        <begin position="1"/>
        <end position="19"/>
    </location>
</feature>
<comment type="caution">
    <text evidence="2">The sequence shown here is derived from an EMBL/GenBank/DDBJ whole genome shotgun (WGS) entry which is preliminary data.</text>
</comment>
<protein>
    <submittedName>
        <fullName evidence="2">Uncharacterized protein</fullName>
    </submittedName>
</protein>
<dbReference type="AlphaFoldDB" id="A0A5J5F5C4"/>
<feature type="chain" id="PRO_5023895174" evidence="1">
    <location>
        <begin position="20"/>
        <end position="97"/>
    </location>
</feature>
<accession>A0A5J5F5C4</accession>
<keyword evidence="1" id="KW-0732">Signal</keyword>
<evidence type="ECO:0000256" key="1">
    <source>
        <dbReference type="SAM" id="SignalP"/>
    </source>
</evidence>
<evidence type="ECO:0000313" key="3">
    <source>
        <dbReference type="Proteomes" id="UP000326924"/>
    </source>
</evidence>
<reference evidence="2 3" key="1">
    <citation type="submission" date="2019-09" db="EMBL/GenBank/DDBJ databases">
        <title>Draft genome of the ectomycorrhizal ascomycete Sphaerosporella brunnea.</title>
        <authorList>
            <consortium name="DOE Joint Genome Institute"/>
            <person name="Benucci G.M."/>
            <person name="Marozzi G."/>
            <person name="Antonielli L."/>
            <person name="Sanchez S."/>
            <person name="Marco P."/>
            <person name="Wang X."/>
            <person name="Falini L.B."/>
            <person name="Barry K."/>
            <person name="Haridas S."/>
            <person name="Lipzen A."/>
            <person name="Labutti K."/>
            <person name="Grigoriev I.V."/>
            <person name="Murat C."/>
            <person name="Martin F."/>
            <person name="Albertini E."/>
            <person name="Donnini D."/>
            <person name="Bonito G."/>
        </authorList>
    </citation>
    <scope>NUCLEOTIDE SEQUENCE [LARGE SCALE GENOMIC DNA]</scope>
    <source>
        <strain evidence="2 3">Sb_GMNB300</strain>
    </source>
</reference>
<keyword evidence="3" id="KW-1185">Reference proteome</keyword>
<evidence type="ECO:0000313" key="2">
    <source>
        <dbReference type="EMBL" id="KAA8911541.1"/>
    </source>
</evidence>
<name>A0A5J5F5C4_9PEZI</name>